<accession>A0A0C9UJQ5</accession>
<evidence type="ECO:0000313" key="1">
    <source>
        <dbReference type="EMBL" id="KIJ25445.1"/>
    </source>
</evidence>
<reference evidence="1 2" key="1">
    <citation type="submission" date="2014-06" db="EMBL/GenBank/DDBJ databases">
        <title>Evolutionary Origins and Diversification of the Mycorrhizal Mutualists.</title>
        <authorList>
            <consortium name="DOE Joint Genome Institute"/>
            <consortium name="Mycorrhizal Genomics Consortium"/>
            <person name="Kohler A."/>
            <person name="Kuo A."/>
            <person name="Nagy L.G."/>
            <person name="Floudas D."/>
            <person name="Copeland A."/>
            <person name="Barry K.W."/>
            <person name="Cichocki N."/>
            <person name="Veneault-Fourrey C."/>
            <person name="LaButti K."/>
            <person name="Lindquist E.A."/>
            <person name="Lipzen A."/>
            <person name="Lundell T."/>
            <person name="Morin E."/>
            <person name="Murat C."/>
            <person name="Riley R."/>
            <person name="Ohm R."/>
            <person name="Sun H."/>
            <person name="Tunlid A."/>
            <person name="Henrissat B."/>
            <person name="Grigoriev I.V."/>
            <person name="Hibbett D.S."/>
            <person name="Martin F."/>
        </authorList>
    </citation>
    <scope>NUCLEOTIDE SEQUENCE [LARGE SCALE GENOMIC DNA]</scope>
    <source>
        <strain evidence="1 2">SS14</strain>
    </source>
</reference>
<dbReference type="HOGENOM" id="CLU_761104_0_0_1"/>
<proteinExistence type="predicted"/>
<dbReference type="AlphaFoldDB" id="A0A0C9UJQ5"/>
<dbReference type="EMBL" id="KN837414">
    <property type="protein sequence ID" value="KIJ25445.1"/>
    <property type="molecule type" value="Genomic_DNA"/>
</dbReference>
<keyword evidence="2" id="KW-1185">Reference proteome</keyword>
<name>A0A0C9UJQ5_SPHS4</name>
<dbReference type="OrthoDB" id="2693510at2759"/>
<gene>
    <name evidence="1" type="ORF">M422DRAFT_273589</name>
</gene>
<evidence type="ECO:0000313" key="2">
    <source>
        <dbReference type="Proteomes" id="UP000054279"/>
    </source>
</evidence>
<protein>
    <recommendedName>
        <fullName evidence="3">C2 domain-containing protein</fullName>
    </recommendedName>
</protein>
<evidence type="ECO:0008006" key="3">
    <source>
        <dbReference type="Google" id="ProtNLM"/>
    </source>
</evidence>
<organism evidence="1 2">
    <name type="scientific">Sphaerobolus stellatus (strain SS14)</name>
    <dbReference type="NCBI Taxonomy" id="990650"/>
    <lineage>
        <taxon>Eukaryota</taxon>
        <taxon>Fungi</taxon>
        <taxon>Dikarya</taxon>
        <taxon>Basidiomycota</taxon>
        <taxon>Agaricomycotina</taxon>
        <taxon>Agaricomycetes</taxon>
        <taxon>Phallomycetidae</taxon>
        <taxon>Geastrales</taxon>
        <taxon>Sphaerobolaceae</taxon>
        <taxon>Sphaerobolus</taxon>
    </lineage>
</organism>
<sequence length="364" mass="40677">MRLLTRFTHPTPMDNSSTKGITIEVKRVTGLPAITGLKPDYYIILNVNGISKPTKKVGQKDRMVKWDEKLLFDTEITPSSEFSLKLRRTSRMIGKKDHDINTFQNNMADLISDAKKKKGILKGEDDGAPLQVLLIFEGVDIRTEMNIQVEDAQRRVAALGLGDSPIVETVSSSIDIISKGGNSTLATINTWEPVWTKFNSLVALAEKISEIHPYAKIALSVLLSAYHVWKAQSDRDSNMFMLLQTIHGFCDFVHEAAPTEIVPSQRKILQKIMEQIIDCSQFISGYCKNHSFALKAVKHIFSSVDDAVKKYAASFAKLQDAFTDTAILSIQLDVINITASLATLCMPFSLILKYISKKTFPFRC</sequence>
<dbReference type="Proteomes" id="UP000054279">
    <property type="component" value="Unassembled WGS sequence"/>
</dbReference>